<sequence length="124" mass="13463">MLPALGCTLLPALGCTCFPSKLLHSLAPDWSSVLGVALLQDCPQAQGPGLANCCRAVWSIRDTSSRARLVVAAERSFPDHAMMLVPRFTCHKVTLSYSSVTEGEVTLHLEELVHLSFNSLKTLR</sequence>
<reference evidence="2" key="1">
    <citation type="journal article" date="2007" name="Plant Cell">
        <title>Dothideomycete-plant interactions illuminated by genome sequencing and EST analysis of the wheat pathogen Stagonospora nodorum.</title>
        <authorList>
            <person name="Hane J.K."/>
            <person name="Lowe R.G."/>
            <person name="Solomon P.S."/>
            <person name="Tan K.C."/>
            <person name="Schoch C.L."/>
            <person name="Spatafora J.W."/>
            <person name="Crous P.W."/>
            <person name="Kodira C."/>
            <person name="Birren B.W."/>
            <person name="Galagan J.E."/>
            <person name="Torriani S.F."/>
            <person name="McDonald B.A."/>
            <person name="Oliver R.P."/>
        </authorList>
    </citation>
    <scope>NUCLEOTIDE SEQUENCE [LARGE SCALE GENOMIC DNA]</scope>
    <source>
        <strain evidence="2">SN15 / ATCC MYA-4574 / FGSC 10173</strain>
    </source>
</reference>
<dbReference type="Proteomes" id="UP000001055">
    <property type="component" value="Unassembled WGS sequence"/>
</dbReference>
<organism evidence="1 2">
    <name type="scientific">Phaeosphaeria nodorum (strain SN15 / ATCC MYA-4574 / FGSC 10173)</name>
    <name type="common">Glume blotch fungus</name>
    <name type="synonym">Parastagonospora nodorum</name>
    <dbReference type="NCBI Taxonomy" id="321614"/>
    <lineage>
        <taxon>Eukaryota</taxon>
        <taxon>Fungi</taxon>
        <taxon>Dikarya</taxon>
        <taxon>Ascomycota</taxon>
        <taxon>Pezizomycotina</taxon>
        <taxon>Dothideomycetes</taxon>
        <taxon>Pleosporomycetidae</taxon>
        <taxon>Pleosporales</taxon>
        <taxon>Pleosporineae</taxon>
        <taxon>Phaeosphaeriaceae</taxon>
        <taxon>Parastagonospora</taxon>
    </lineage>
</organism>
<accession>Q0UKL7</accession>
<gene>
    <name evidence="1" type="ORF">SNOG_07697</name>
</gene>
<evidence type="ECO:0000313" key="1">
    <source>
        <dbReference type="EMBL" id="EAT85163.1"/>
    </source>
</evidence>
<dbReference type="EMBL" id="CH445335">
    <property type="protein sequence ID" value="EAT85163.1"/>
    <property type="molecule type" value="Genomic_DNA"/>
</dbReference>
<evidence type="ECO:0000313" key="2">
    <source>
        <dbReference type="Proteomes" id="UP000001055"/>
    </source>
</evidence>
<dbReference type="RefSeq" id="XP_001798030.1">
    <property type="nucleotide sequence ID" value="XM_001797978.1"/>
</dbReference>
<protein>
    <submittedName>
        <fullName evidence="1">Uncharacterized protein</fullName>
    </submittedName>
</protein>
<dbReference type="GeneID" id="5974923"/>
<proteinExistence type="predicted"/>
<name>Q0UKL7_PHANO</name>
<dbReference type="AlphaFoldDB" id="Q0UKL7"/>
<dbReference type="InParanoid" id="Q0UKL7"/>
<dbReference type="KEGG" id="pno:SNOG_07697"/>